<evidence type="ECO:0000259" key="8">
    <source>
        <dbReference type="Pfam" id="PF01757"/>
    </source>
</evidence>
<accession>A0ABU5P518</accession>
<dbReference type="GO" id="GO:0016746">
    <property type="term" value="F:acyltransferase activity"/>
    <property type="evidence" value="ECO:0007669"/>
    <property type="project" value="UniProtKB-KW"/>
</dbReference>
<evidence type="ECO:0000256" key="2">
    <source>
        <dbReference type="ARBA" id="ARBA00007400"/>
    </source>
</evidence>
<organism evidence="9 10">
    <name type="scientific">Pseudomonas spirodelae</name>
    <dbReference type="NCBI Taxonomy" id="3101751"/>
    <lineage>
        <taxon>Bacteria</taxon>
        <taxon>Pseudomonadati</taxon>
        <taxon>Pseudomonadota</taxon>
        <taxon>Gammaproteobacteria</taxon>
        <taxon>Pseudomonadales</taxon>
        <taxon>Pseudomonadaceae</taxon>
        <taxon>Pseudomonas</taxon>
    </lineage>
</organism>
<feature type="transmembrane region" description="Helical" evidence="7">
    <location>
        <begin position="49"/>
        <end position="67"/>
    </location>
</feature>
<dbReference type="EMBL" id="JAYEET010000006">
    <property type="protein sequence ID" value="MEA1604729.1"/>
    <property type="molecule type" value="Genomic_DNA"/>
</dbReference>
<comment type="subcellular location">
    <subcellularLocation>
        <location evidence="1">Cell membrane</location>
        <topology evidence="1">Multi-pass membrane protein</topology>
    </subcellularLocation>
</comment>
<dbReference type="PANTHER" id="PTHR40074:SF2">
    <property type="entry name" value="O-ACETYLTRANSFERASE WECH"/>
    <property type="match status" value="1"/>
</dbReference>
<evidence type="ECO:0000256" key="4">
    <source>
        <dbReference type="ARBA" id="ARBA00022692"/>
    </source>
</evidence>
<dbReference type="Pfam" id="PF01757">
    <property type="entry name" value="Acyl_transf_3"/>
    <property type="match status" value="1"/>
</dbReference>
<feature type="transmembrane region" description="Helical" evidence="7">
    <location>
        <begin position="228"/>
        <end position="249"/>
    </location>
</feature>
<proteinExistence type="inferred from homology"/>
<evidence type="ECO:0000256" key="3">
    <source>
        <dbReference type="ARBA" id="ARBA00022475"/>
    </source>
</evidence>
<feature type="transmembrane region" description="Helical" evidence="7">
    <location>
        <begin position="290"/>
        <end position="312"/>
    </location>
</feature>
<evidence type="ECO:0000256" key="6">
    <source>
        <dbReference type="ARBA" id="ARBA00023136"/>
    </source>
</evidence>
<keyword evidence="6 7" id="KW-0472">Membrane</keyword>
<keyword evidence="9" id="KW-0808">Transferase</keyword>
<evidence type="ECO:0000256" key="5">
    <source>
        <dbReference type="ARBA" id="ARBA00022989"/>
    </source>
</evidence>
<reference evidence="9 10" key="1">
    <citation type="submission" date="2023-12" db="EMBL/GenBank/DDBJ databases">
        <title>Pseudomonas sp. T5W1.</title>
        <authorList>
            <person name="Maltman C."/>
        </authorList>
    </citation>
    <scope>NUCLEOTIDE SEQUENCE [LARGE SCALE GENOMIC DNA]</scope>
    <source>
        <strain evidence="9 10">T5W1</strain>
    </source>
</reference>
<name>A0ABU5P518_9PSED</name>
<keyword evidence="10" id="KW-1185">Reference proteome</keyword>
<feature type="transmembrane region" description="Helical" evidence="7">
    <location>
        <begin position="83"/>
        <end position="105"/>
    </location>
</feature>
<keyword evidence="9" id="KW-0012">Acyltransferase</keyword>
<gene>
    <name evidence="9" type="ORF">SOP97_02710</name>
</gene>
<dbReference type="EC" id="2.3.1.-" evidence="9"/>
<evidence type="ECO:0000256" key="7">
    <source>
        <dbReference type="SAM" id="Phobius"/>
    </source>
</evidence>
<evidence type="ECO:0000256" key="1">
    <source>
        <dbReference type="ARBA" id="ARBA00004651"/>
    </source>
</evidence>
<comment type="caution">
    <text evidence="9">The sequence shown here is derived from an EMBL/GenBank/DDBJ whole genome shotgun (WGS) entry which is preliminary data.</text>
</comment>
<keyword evidence="4 7" id="KW-0812">Transmembrane</keyword>
<dbReference type="PANTHER" id="PTHR40074">
    <property type="entry name" value="O-ACETYLTRANSFERASE WECH"/>
    <property type="match status" value="1"/>
</dbReference>
<dbReference type="RefSeq" id="WP_322948154.1">
    <property type="nucleotide sequence ID" value="NZ_JAYEET010000006.1"/>
</dbReference>
<comment type="similarity">
    <text evidence="2">Belongs to the acyltransferase 3 family.</text>
</comment>
<sequence>MRVSHLDSLRGVACILLVVFHIIGSDSDVGLSLPSDSPWSSFNVLFENLRMPLFAFLGGVVFSFRGLNKGEELVLLVGKVKRLYLPLICVGGAFLFVQANSGYSHVQVEASGLGYYFSILYYARFHYWFIHAIFLVFLFLVFLSLTVGVDRKSLLYSFFASVFLSFYMPAGIQFFSFSGFIYLLPYFLLGSLLRLYGFELSRFLKVVLVCSLLVGLVGKYYMQSNFGGVGKISFCGYLIGFSGCATLYYSRLKSSFLAYIGCYSYTIFLFHVFFLAAARVALHYIGVESIAVHVVTALFVTITACIGVHKLFERYFILSWCFLGQRPVLRKVP</sequence>
<feature type="domain" description="Acyltransferase 3" evidence="8">
    <location>
        <begin position="6"/>
        <end position="307"/>
    </location>
</feature>
<feature type="transmembrane region" description="Helical" evidence="7">
    <location>
        <begin position="203"/>
        <end position="222"/>
    </location>
</feature>
<keyword evidence="3" id="KW-1003">Cell membrane</keyword>
<dbReference type="InterPro" id="IPR002656">
    <property type="entry name" value="Acyl_transf_3_dom"/>
</dbReference>
<evidence type="ECO:0000313" key="10">
    <source>
        <dbReference type="Proteomes" id="UP001292571"/>
    </source>
</evidence>
<feature type="transmembrane region" description="Helical" evidence="7">
    <location>
        <begin position="256"/>
        <end position="278"/>
    </location>
</feature>
<feature type="transmembrane region" description="Helical" evidence="7">
    <location>
        <begin position="154"/>
        <end position="174"/>
    </location>
</feature>
<keyword evidence="5 7" id="KW-1133">Transmembrane helix</keyword>
<feature type="transmembrane region" description="Helical" evidence="7">
    <location>
        <begin position="125"/>
        <end position="147"/>
    </location>
</feature>
<dbReference type="Proteomes" id="UP001292571">
    <property type="component" value="Unassembled WGS sequence"/>
</dbReference>
<evidence type="ECO:0000313" key="9">
    <source>
        <dbReference type="EMBL" id="MEA1604729.1"/>
    </source>
</evidence>
<feature type="transmembrane region" description="Helical" evidence="7">
    <location>
        <begin position="180"/>
        <end position="196"/>
    </location>
</feature>
<protein>
    <submittedName>
        <fullName evidence="9">Acyltransferase</fullName>
        <ecNumber evidence="9">2.3.1.-</ecNumber>
    </submittedName>
</protein>